<protein>
    <submittedName>
        <fullName evidence="13">TrkH family potassium uptake protein</fullName>
    </submittedName>
</protein>
<dbReference type="AlphaFoldDB" id="A0A6B3LE59"/>
<feature type="binding site" evidence="12">
    <location>
        <position position="116"/>
    </location>
    <ligand>
        <name>K(+)</name>
        <dbReference type="ChEBI" id="CHEBI:29103"/>
    </ligand>
</feature>
<comment type="subcellular location">
    <subcellularLocation>
        <location evidence="1">Cell inner membrane</location>
        <topology evidence="1">Multi-pass membrane protein</topology>
    </subcellularLocation>
</comment>
<dbReference type="GO" id="GO:0046872">
    <property type="term" value="F:metal ion binding"/>
    <property type="evidence" value="ECO:0007669"/>
    <property type="project" value="UniProtKB-KW"/>
</dbReference>
<evidence type="ECO:0000256" key="8">
    <source>
        <dbReference type="ARBA" id="ARBA00022958"/>
    </source>
</evidence>
<evidence type="ECO:0000313" key="13">
    <source>
        <dbReference type="EMBL" id="QQL45690.1"/>
    </source>
</evidence>
<evidence type="ECO:0000256" key="1">
    <source>
        <dbReference type="ARBA" id="ARBA00004429"/>
    </source>
</evidence>
<evidence type="ECO:0000256" key="5">
    <source>
        <dbReference type="ARBA" id="ARBA00022519"/>
    </source>
</evidence>
<dbReference type="Proteomes" id="UP000475117">
    <property type="component" value="Chromosome"/>
</dbReference>
<keyword evidence="3" id="KW-0813">Transport</keyword>
<feature type="binding site" evidence="12">
    <location>
        <position position="327"/>
    </location>
    <ligand>
        <name>K(+)</name>
        <dbReference type="ChEBI" id="CHEBI:29103"/>
    </ligand>
</feature>
<organism evidence="13 14">
    <name type="scientific">Sulfuriroseicoccus oceanibius</name>
    <dbReference type="NCBI Taxonomy" id="2707525"/>
    <lineage>
        <taxon>Bacteria</taxon>
        <taxon>Pseudomonadati</taxon>
        <taxon>Verrucomicrobiota</taxon>
        <taxon>Verrucomicrobiia</taxon>
        <taxon>Verrucomicrobiales</taxon>
        <taxon>Verrucomicrobiaceae</taxon>
        <taxon>Sulfuriroseicoccus</taxon>
    </lineage>
</organism>
<name>A0A6B3LE59_9BACT</name>
<dbReference type="InterPro" id="IPR003445">
    <property type="entry name" value="Cat_transpt"/>
</dbReference>
<keyword evidence="14" id="KW-1185">Reference proteome</keyword>
<keyword evidence="6" id="KW-0633">Potassium transport</keyword>
<evidence type="ECO:0000256" key="12">
    <source>
        <dbReference type="PIRSR" id="PIRSR006247-1"/>
    </source>
</evidence>
<evidence type="ECO:0000256" key="10">
    <source>
        <dbReference type="ARBA" id="ARBA00023065"/>
    </source>
</evidence>
<dbReference type="EMBL" id="CP066776">
    <property type="protein sequence ID" value="QQL45690.1"/>
    <property type="molecule type" value="Genomic_DNA"/>
</dbReference>
<comment type="similarity">
    <text evidence="2">Belongs to the TrkH potassium transport family.</text>
</comment>
<dbReference type="Pfam" id="PF02386">
    <property type="entry name" value="TrkH"/>
    <property type="match status" value="1"/>
</dbReference>
<feature type="binding site" evidence="12">
    <location>
        <position position="328"/>
    </location>
    <ligand>
        <name>K(+)</name>
        <dbReference type="ChEBI" id="CHEBI:29103"/>
    </ligand>
</feature>
<dbReference type="PANTHER" id="PTHR32024">
    <property type="entry name" value="TRK SYSTEM POTASSIUM UPTAKE PROTEIN TRKG-RELATED"/>
    <property type="match status" value="1"/>
</dbReference>
<evidence type="ECO:0000313" key="14">
    <source>
        <dbReference type="Proteomes" id="UP000475117"/>
    </source>
</evidence>
<feature type="binding site" evidence="12">
    <location>
        <position position="115"/>
    </location>
    <ligand>
        <name>K(+)</name>
        <dbReference type="ChEBI" id="CHEBI:29103"/>
    </ligand>
</feature>
<evidence type="ECO:0000256" key="4">
    <source>
        <dbReference type="ARBA" id="ARBA00022475"/>
    </source>
</evidence>
<sequence>MNYRLLSKIFGSLLLLLSFTMLCCAGFAWYEKWHGVVNHGAHALSMGTGITALSGVVLLLLGARCKVEILRKEAVVVVGFGWILSAVFGAVPYLFSSPSLSPAAAVFESMSGFTTTGSTTIASLSEWPRSLLLWRATTQWLGGLGILVLFVALLTYLGVGSKSLFRFESSLRLGEASQTQIRRTARILLIVYAGLTTVAIVGLNVLGMSIYDAVAHAFTAVSTGGFSPYDSSVGHFQSTPIEMFLVVIMLLASMNFLFYAAVIKKGTSRIRSEEEGRWFLIIVLVSALTIAANLWFGGMQREAGPYYGAPQDAFYDALFMVSSIITTTGFGSAWRTAETAPLGYDQWPTFSVAILLVLMMMGGCAGSTAGGIKVGRIVLFFKMMRQEVVQSFRPKQVFNIFLNKHPAGDAARSVPFYVAIVGATLVAGTVLLSLFEPGKNFDTCFTAAIATLFNIGPGISEVGPTQTFAGFSGASYVLMSLLMVLGRLEMFAVLVLFMPSLWRRY</sequence>
<evidence type="ECO:0000256" key="11">
    <source>
        <dbReference type="ARBA" id="ARBA00023136"/>
    </source>
</evidence>
<feature type="binding site" evidence="12">
    <location>
        <position position="454"/>
    </location>
    <ligand>
        <name>K(+)</name>
        <dbReference type="ChEBI" id="CHEBI:29103"/>
    </ligand>
</feature>
<keyword evidence="8 12" id="KW-0630">Potassium</keyword>
<dbReference type="KEGG" id="soa:G3M56_003620"/>
<evidence type="ECO:0000256" key="3">
    <source>
        <dbReference type="ARBA" id="ARBA00022448"/>
    </source>
</evidence>
<dbReference type="InterPro" id="IPR004772">
    <property type="entry name" value="TrkH"/>
</dbReference>
<dbReference type="GO" id="GO:0005886">
    <property type="term" value="C:plasma membrane"/>
    <property type="evidence" value="ECO:0007669"/>
    <property type="project" value="UniProtKB-SubCell"/>
</dbReference>
<feature type="binding site" evidence="12">
    <location>
        <position position="224"/>
    </location>
    <ligand>
        <name>K(+)</name>
        <dbReference type="ChEBI" id="CHEBI:29103"/>
    </ligand>
</feature>
<keyword evidence="7" id="KW-0812">Transmembrane</keyword>
<evidence type="ECO:0000256" key="9">
    <source>
        <dbReference type="ARBA" id="ARBA00022989"/>
    </source>
</evidence>
<keyword evidence="5" id="KW-0997">Cell inner membrane</keyword>
<reference evidence="13 14" key="1">
    <citation type="submission" date="2020-12" db="EMBL/GenBank/DDBJ databases">
        <title>Sulforoseuscoccus oceanibium gen. nov., sp. nov., a representative of the phylum Verrucomicrobia with special cytoplasmic membrane, and proposal of Sulforoseuscoccusaceae fam. nov.</title>
        <authorList>
            <person name="Xi F."/>
        </authorList>
    </citation>
    <scope>NUCLEOTIDE SEQUENCE [LARGE SCALE GENOMIC DNA]</scope>
    <source>
        <strain evidence="13 14">T37</strain>
    </source>
</reference>
<dbReference type="PIRSF" id="PIRSF006247">
    <property type="entry name" value="TrkH"/>
    <property type="match status" value="1"/>
</dbReference>
<keyword evidence="4" id="KW-1003">Cell membrane</keyword>
<evidence type="ECO:0000256" key="2">
    <source>
        <dbReference type="ARBA" id="ARBA00009137"/>
    </source>
</evidence>
<keyword evidence="11" id="KW-0472">Membrane</keyword>
<accession>A0A6B3LE59</accession>
<keyword evidence="9" id="KW-1133">Transmembrane helix</keyword>
<evidence type="ECO:0000256" key="6">
    <source>
        <dbReference type="ARBA" id="ARBA00022538"/>
    </source>
</evidence>
<dbReference type="RefSeq" id="WP_164365017.1">
    <property type="nucleotide sequence ID" value="NZ_CP066776.1"/>
</dbReference>
<gene>
    <name evidence="13" type="ORF">G3M56_003620</name>
</gene>
<dbReference type="PANTHER" id="PTHR32024:SF2">
    <property type="entry name" value="TRK SYSTEM POTASSIUM UPTAKE PROTEIN TRKG-RELATED"/>
    <property type="match status" value="1"/>
</dbReference>
<keyword evidence="10" id="KW-0406">Ion transport</keyword>
<keyword evidence="12" id="KW-0479">Metal-binding</keyword>
<dbReference type="GO" id="GO:0015379">
    <property type="term" value="F:potassium:chloride symporter activity"/>
    <property type="evidence" value="ECO:0007669"/>
    <property type="project" value="InterPro"/>
</dbReference>
<evidence type="ECO:0000256" key="7">
    <source>
        <dbReference type="ARBA" id="ARBA00022692"/>
    </source>
</evidence>
<proteinExistence type="inferred from homology"/>